<comment type="caution">
    <text evidence="1">The sequence shown here is derived from an EMBL/GenBank/DDBJ whole genome shotgun (WGS) entry which is preliminary data.</text>
</comment>
<evidence type="ECO:0000313" key="1">
    <source>
        <dbReference type="EMBL" id="KAJ1189748.1"/>
    </source>
</evidence>
<accession>A0AAV7ULM7</accession>
<proteinExistence type="predicted"/>
<dbReference type="Proteomes" id="UP001066276">
    <property type="component" value="Chromosome 3_1"/>
</dbReference>
<gene>
    <name evidence="1" type="ORF">NDU88_006490</name>
</gene>
<name>A0AAV7ULM7_PLEWA</name>
<dbReference type="EMBL" id="JANPWB010000005">
    <property type="protein sequence ID" value="KAJ1189748.1"/>
    <property type="molecule type" value="Genomic_DNA"/>
</dbReference>
<keyword evidence="2" id="KW-1185">Reference proteome</keyword>
<organism evidence="1 2">
    <name type="scientific">Pleurodeles waltl</name>
    <name type="common">Iberian ribbed newt</name>
    <dbReference type="NCBI Taxonomy" id="8319"/>
    <lineage>
        <taxon>Eukaryota</taxon>
        <taxon>Metazoa</taxon>
        <taxon>Chordata</taxon>
        <taxon>Craniata</taxon>
        <taxon>Vertebrata</taxon>
        <taxon>Euteleostomi</taxon>
        <taxon>Amphibia</taxon>
        <taxon>Batrachia</taxon>
        <taxon>Caudata</taxon>
        <taxon>Salamandroidea</taxon>
        <taxon>Salamandridae</taxon>
        <taxon>Pleurodelinae</taxon>
        <taxon>Pleurodeles</taxon>
    </lineage>
</organism>
<sequence length="121" mass="13998">MRPLVSLPCRRLQVTAARPSPRDTSWLMEAHNPWCCALGRALQSQLKNGSAFLSALTTVAWYRNSHRTDHEDVEPAILELSSRIRSAVDMVAPLEETKKHRKLPPDPWFIEWLRQLRQDSR</sequence>
<reference evidence="1" key="1">
    <citation type="journal article" date="2022" name="bioRxiv">
        <title>Sequencing and chromosome-scale assembly of the giantPleurodeles waltlgenome.</title>
        <authorList>
            <person name="Brown T."/>
            <person name="Elewa A."/>
            <person name="Iarovenko S."/>
            <person name="Subramanian E."/>
            <person name="Araus A.J."/>
            <person name="Petzold A."/>
            <person name="Susuki M."/>
            <person name="Suzuki K.-i.T."/>
            <person name="Hayashi T."/>
            <person name="Toyoda A."/>
            <person name="Oliveira C."/>
            <person name="Osipova E."/>
            <person name="Leigh N.D."/>
            <person name="Simon A."/>
            <person name="Yun M.H."/>
        </authorList>
    </citation>
    <scope>NUCLEOTIDE SEQUENCE</scope>
    <source>
        <strain evidence="1">20211129_DDA</strain>
        <tissue evidence="1">Liver</tissue>
    </source>
</reference>
<protein>
    <submittedName>
        <fullName evidence="1">Uncharacterized protein</fullName>
    </submittedName>
</protein>
<evidence type="ECO:0000313" key="2">
    <source>
        <dbReference type="Proteomes" id="UP001066276"/>
    </source>
</evidence>
<dbReference type="AlphaFoldDB" id="A0AAV7ULM7"/>